<dbReference type="Gene3D" id="3.40.50.150">
    <property type="entry name" value="Vaccinia Virus protein VP39"/>
    <property type="match status" value="1"/>
</dbReference>
<dbReference type="RefSeq" id="WP_157613252.1">
    <property type="nucleotide sequence ID" value="NZ_CP046622.1"/>
</dbReference>
<evidence type="ECO:0000256" key="3">
    <source>
        <dbReference type="ARBA" id="ARBA00022691"/>
    </source>
</evidence>
<evidence type="ECO:0000313" key="5">
    <source>
        <dbReference type="EMBL" id="QGW81867.1"/>
    </source>
</evidence>
<evidence type="ECO:0000256" key="2">
    <source>
        <dbReference type="ARBA" id="ARBA00022679"/>
    </source>
</evidence>
<dbReference type="NCBIfam" id="TIGR04290">
    <property type="entry name" value="meth_Rta_06860"/>
    <property type="match status" value="1"/>
</dbReference>
<organism evidence="5 6">
    <name type="scientific">Variovorax paradoxus</name>
    <dbReference type="NCBI Taxonomy" id="34073"/>
    <lineage>
        <taxon>Bacteria</taxon>
        <taxon>Pseudomonadati</taxon>
        <taxon>Pseudomonadota</taxon>
        <taxon>Betaproteobacteria</taxon>
        <taxon>Burkholderiales</taxon>
        <taxon>Comamonadaceae</taxon>
        <taxon>Variovorax</taxon>
    </lineage>
</organism>
<protein>
    <submittedName>
        <fullName evidence="5">TIGR04290 family methyltransferase</fullName>
    </submittedName>
</protein>
<dbReference type="Pfam" id="PF08003">
    <property type="entry name" value="Methyltransf_9"/>
    <property type="match status" value="1"/>
</dbReference>
<dbReference type="OrthoDB" id="9791837at2"/>
<evidence type="ECO:0000256" key="4">
    <source>
        <dbReference type="SAM" id="MobiDB-lite"/>
    </source>
</evidence>
<accession>A0A6I6HIT2</accession>
<feature type="compositionally biased region" description="Low complexity" evidence="4">
    <location>
        <begin position="9"/>
        <end position="19"/>
    </location>
</feature>
<dbReference type="InterPro" id="IPR029063">
    <property type="entry name" value="SAM-dependent_MTases_sf"/>
</dbReference>
<dbReference type="InterPro" id="IPR027555">
    <property type="entry name" value="Mo5U34_MeTrfas-like"/>
</dbReference>
<sequence>MHVHNNQKAAAASTATTAADPGTDSVRQQIEALGPWFHNLHLPGGVQTLPKHFLGGDFPNFKWQEIKPFVPEDLSGWRVLDVGCNAGFYSFELARRGASVLGIDVDAHYLAQARWAAGQLGMESQVEFREMQVYDLARSGETFDLVWFMGVFYHLRYPLLALDLLAERTRRIMMFQTLTMPGDSVYTDTADCNIDDRTPLLESGWPRMAFIEHRLANDPTNWWAPNHAGVEAMLRSSGLRIEARPGHEIYLCVPDAQAQGARAIYGSQYESATGVIRGGG</sequence>
<dbReference type="CDD" id="cd02440">
    <property type="entry name" value="AdoMet_MTases"/>
    <property type="match status" value="1"/>
</dbReference>
<dbReference type="PANTHER" id="PTHR43464:SF19">
    <property type="entry name" value="UBIQUINONE BIOSYNTHESIS O-METHYLTRANSFERASE, MITOCHONDRIAL"/>
    <property type="match status" value="1"/>
</dbReference>
<dbReference type="InterPro" id="IPR027554">
    <property type="entry name" value="Meth_Rta_06860"/>
</dbReference>
<dbReference type="AlphaFoldDB" id="A0A6I6HIT2"/>
<reference evidence="5 6" key="1">
    <citation type="submission" date="2019-12" db="EMBL/GenBank/DDBJ databases">
        <title>Hybrid Genome Assemblies of two High G+C Isolates from Undergraduate Microbiology Courses.</title>
        <authorList>
            <person name="Ne Ville C.J."/>
            <person name="Enright D."/>
            <person name="Hernandez I."/>
            <person name="Dodsworth J."/>
            <person name="Orwin P.M."/>
        </authorList>
    </citation>
    <scope>NUCLEOTIDE SEQUENCE [LARGE SCALE GENOMIC DNA]</scope>
    <source>
        <strain evidence="5 6">CSUSB</strain>
    </source>
</reference>
<proteinExistence type="predicted"/>
<dbReference type="SUPFAM" id="SSF53335">
    <property type="entry name" value="S-adenosyl-L-methionine-dependent methyltransferases"/>
    <property type="match status" value="1"/>
</dbReference>
<dbReference type="PANTHER" id="PTHR43464">
    <property type="entry name" value="METHYLTRANSFERASE"/>
    <property type="match status" value="1"/>
</dbReference>
<dbReference type="EMBL" id="CP046622">
    <property type="protein sequence ID" value="QGW81867.1"/>
    <property type="molecule type" value="Genomic_DNA"/>
</dbReference>
<keyword evidence="3" id="KW-0949">S-adenosyl-L-methionine</keyword>
<keyword evidence="2 5" id="KW-0808">Transferase</keyword>
<evidence type="ECO:0000313" key="6">
    <source>
        <dbReference type="Proteomes" id="UP000425817"/>
    </source>
</evidence>
<dbReference type="GO" id="GO:0008168">
    <property type="term" value="F:methyltransferase activity"/>
    <property type="evidence" value="ECO:0007669"/>
    <property type="project" value="UniProtKB-KW"/>
</dbReference>
<feature type="region of interest" description="Disordered" evidence="4">
    <location>
        <begin position="1"/>
        <end position="23"/>
    </location>
</feature>
<gene>
    <name evidence="5" type="ORF">GOQ09_09810</name>
</gene>
<keyword evidence="1 5" id="KW-0489">Methyltransferase</keyword>
<dbReference type="GO" id="GO:0032259">
    <property type="term" value="P:methylation"/>
    <property type="evidence" value="ECO:0007669"/>
    <property type="project" value="UniProtKB-KW"/>
</dbReference>
<name>A0A6I6HIT2_VARPD</name>
<evidence type="ECO:0000256" key="1">
    <source>
        <dbReference type="ARBA" id="ARBA00022603"/>
    </source>
</evidence>
<dbReference type="Proteomes" id="UP000425817">
    <property type="component" value="Chromosome"/>
</dbReference>